<dbReference type="AlphaFoldDB" id="B9WI86"/>
<dbReference type="GeneID" id="8048019"/>
<proteinExistence type="predicted"/>
<feature type="compositionally biased region" description="Low complexity" evidence="1">
    <location>
        <begin position="9"/>
        <end position="18"/>
    </location>
</feature>
<dbReference type="VEuPathDB" id="FungiDB:CD36_55040"/>
<reference evidence="3 4" key="1">
    <citation type="journal article" date="2009" name="Genome Res.">
        <title>Comparative genomics of the fungal pathogens Candida dubliniensis and Candida albicans.</title>
        <authorList>
            <person name="Jackson A.P."/>
            <person name="Gamble J.A."/>
            <person name="Yeomans T."/>
            <person name="Moran G.P."/>
            <person name="Saunders D."/>
            <person name="Harris D."/>
            <person name="Aslett M."/>
            <person name="Barrell J.F."/>
            <person name="Butler G."/>
            <person name="Citiulo F."/>
            <person name="Coleman D.C."/>
            <person name="de Groot P.W.J."/>
            <person name="Goodwin T.J."/>
            <person name="Quail M.A."/>
            <person name="McQuillan J."/>
            <person name="Munro C.A."/>
            <person name="Pain A."/>
            <person name="Poulter R.T."/>
            <person name="Rajandream M.A."/>
            <person name="Renauld H."/>
            <person name="Spiering M.J."/>
            <person name="Tivey A."/>
            <person name="Gow N.A.R."/>
            <person name="Barrell B."/>
            <person name="Sullivan D.J."/>
            <person name="Berriman M."/>
        </authorList>
    </citation>
    <scope>NUCLEOTIDE SEQUENCE [LARGE SCALE GENOMIC DNA]</scope>
    <source>
        <strain evidence="4">CD36 / ATCC MYA-646 / CBS 7987 / NCPF 3949 / NRRL Y-17841</strain>
    </source>
</reference>
<keyword evidence="4" id="KW-1185">Reference proteome</keyword>
<protein>
    <submittedName>
        <fullName evidence="3">Muddled meiosis protein 2 homologue, putative</fullName>
    </submittedName>
</protein>
<dbReference type="RefSeq" id="XP_002420798.1">
    <property type="nucleotide sequence ID" value="XM_002420753.1"/>
</dbReference>
<sequence>MNPINFDTSMSSKDSNSSNALGESKFWSSSSSSTRQAGGTFQPLGKEEPYRYPLIRSETFPPTKDETFSTPYSTVASDYDMPTNKYMKNTMINAPSYIPFSKSYYPKHDSFDALQEDYNKLKGELILKNQIIKNLTDQISIMSKPDQASFMAPKNHYQIFQDLSKTLQEKSTELSQTNQRLEAVLVANSENYNVEELSHKLVHRLTQLQQENENLLKIISFGNKTNLLIEIGLLKHEIEVLKGMGN</sequence>
<dbReference type="EMBL" id="FM992692">
    <property type="protein sequence ID" value="CAX41883.1"/>
    <property type="molecule type" value="Genomic_DNA"/>
</dbReference>
<feature type="region of interest" description="Disordered" evidence="1">
    <location>
        <begin position="1"/>
        <end position="48"/>
    </location>
</feature>
<dbReference type="CGD" id="CAL0000167362">
    <property type="gene designation" value="Cd36_55040"/>
</dbReference>
<dbReference type="eggNOG" id="ENOG502S20W">
    <property type="taxonomic scope" value="Eukaryota"/>
</dbReference>
<dbReference type="Proteomes" id="UP000002605">
    <property type="component" value="Chromosome 5"/>
</dbReference>
<evidence type="ECO:0000256" key="1">
    <source>
        <dbReference type="SAM" id="MobiDB-lite"/>
    </source>
</evidence>
<gene>
    <name evidence="2" type="ordered locus">Cd36_55040</name>
    <name evidence="3" type="ORF">CD36_55040</name>
</gene>
<dbReference type="HOGENOM" id="CLU_060556_0_0_1"/>
<evidence type="ECO:0000313" key="2">
    <source>
        <dbReference type="CGD" id="CAL0000167362"/>
    </source>
</evidence>
<evidence type="ECO:0000313" key="3">
    <source>
        <dbReference type="EMBL" id="CAX41883.1"/>
    </source>
</evidence>
<organism evidence="3 4">
    <name type="scientific">Candida dubliniensis (strain CD36 / ATCC MYA-646 / CBS 7987 / NCPF 3949 / NRRL Y-17841)</name>
    <name type="common">Yeast</name>
    <dbReference type="NCBI Taxonomy" id="573826"/>
    <lineage>
        <taxon>Eukaryota</taxon>
        <taxon>Fungi</taxon>
        <taxon>Dikarya</taxon>
        <taxon>Ascomycota</taxon>
        <taxon>Saccharomycotina</taxon>
        <taxon>Pichiomycetes</taxon>
        <taxon>Debaryomycetaceae</taxon>
        <taxon>Candida/Lodderomyces clade</taxon>
        <taxon>Candida</taxon>
    </lineage>
</organism>
<dbReference type="OrthoDB" id="21221at2759"/>
<accession>B9WI86</accession>
<dbReference type="KEGG" id="cdu:CD36_55040"/>
<evidence type="ECO:0000313" key="4">
    <source>
        <dbReference type="Proteomes" id="UP000002605"/>
    </source>
</evidence>
<name>B9WI86_CANDC</name>